<feature type="signal peptide" evidence="2">
    <location>
        <begin position="1"/>
        <end position="28"/>
    </location>
</feature>
<keyword evidence="2" id="KW-0732">Signal</keyword>
<reference evidence="3 4" key="1">
    <citation type="journal article" date="2016" name="Genome Announc.">
        <title>First Complete Genome Sequence of a Subdivision 6 Acidobacterium Strain.</title>
        <authorList>
            <person name="Huang S."/>
            <person name="Vieira S."/>
            <person name="Bunk B."/>
            <person name="Riedel T."/>
            <person name="Sproer C."/>
            <person name="Overmann J."/>
        </authorList>
    </citation>
    <scope>NUCLEOTIDE SEQUENCE [LARGE SCALE GENOMIC DNA]</scope>
    <source>
        <strain evidence="4">DSM 100886 HEG_-6_39</strain>
    </source>
</reference>
<dbReference type="Proteomes" id="UP000076079">
    <property type="component" value="Chromosome"/>
</dbReference>
<dbReference type="InterPro" id="IPR022265">
    <property type="entry name" value="CHP03790"/>
</dbReference>
<evidence type="ECO:0000256" key="2">
    <source>
        <dbReference type="SAM" id="SignalP"/>
    </source>
</evidence>
<feature type="chain" id="PRO_5007511815" evidence="2">
    <location>
        <begin position="29"/>
        <end position="588"/>
    </location>
</feature>
<dbReference type="NCBIfam" id="TIGR03790">
    <property type="entry name" value="TIGR03790 family protein"/>
    <property type="match status" value="1"/>
</dbReference>
<dbReference type="KEGG" id="abac:LuPra_03292"/>
<dbReference type="EMBL" id="CP015136">
    <property type="protein sequence ID" value="AMY10064.1"/>
    <property type="molecule type" value="Genomic_DNA"/>
</dbReference>
<dbReference type="InterPro" id="IPR011990">
    <property type="entry name" value="TPR-like_helical_dom_sf"/>
</dbReference>
<gene>
    <name evidence="3" type="ORF">LuPra_03292</name>
</gene>
<evidence type="ECO:0000256" key="1">
    <source>
        <dbReference type="SAM" id="MobiDB-lite"/>
    </source>
</evidence>
<dbReference type="STRING" id="1855912.LuPra_03292"/>
<sequence length="588" mass="62831" precursor="true">MRAVPTRVYFVVLWLLLAAAAIRTEAAAGDVVLVVANARHPWSTRVAEQYLAARGLPASQLLTIDVSPDATVTHEVYQQAIERPVMVWLRTHDALDRTHIIVLGPGLPLRIAGTPGRNGTAGSVDSELAVLYRRLTGASVAAGGFVENPYFSPVPLVTPRPFDRAKYDVYLVTRLDGRTETDALALIARGAVRPSKFVLAIDGRPAGASGPEARWLTEVGPRVHAVQPDARILSDASSDLLGNIDGVTGYASWGSNDSRTRVPPVTFGSGAIASSFMSSDARTMAQPPAAWTPGLWSEPSSYFAGSPEALAADWLAAGLTGLAAQVTEPYLDGTVRPATLHEAWARGYTLAESFYLAMPYLSWQGVVFGDPLARAVETGPEGHEVLTDPAAGQGAFTDRMAAVYRRGEPDLDQEASRLMARANLSIARGDLADARRLLEELTVRAPRYTRAQFLLAQQYEADKFYAQARARYELVLQTQPANVVALNNLAYNLGVHGGEPKAALVHAERAAVLAGNSAAVLDTLGWLRHLAGDSRGAVVPLQRAVELAPDLCDAWSHLALAQRSAGDEPAATKADARASSCTKDVKEP</sequence>
<dbReference type="RefSeq" id="WP_162271421.1">
    <property type="nucleotide sequence ID" value="NZ_CP015136.1"/>
</dbReference>
<dbReference type="Gene3D" id="1.25.40.10">
    <property type="entry name" value="Tetratricopeptide repeat domain"/>
    <property type="match status" value="1"/>
</dbReference>
<evidence type="ECO:0000313" key="4">
    <source>
        <dbReference type="Proteomes" id="UP000076079"/>
    </source>
</evidence>
<evidence type="ECO:0000313" key="3">
    <source>
        <dbReference type="EMBL" id="AMY10064.1"/>
    </source>
</evidence>
<name>A0A143PQG9_LUTPR</name>
<accession>A0A143PQG9</accession>
<protein>
    <submittedName>
        <fullName evidence="3">Putative PEP-CTERM system TPR-repeat lipoprotein</fullName>
    </submittedName>
</protein>
<dbReference type="AlphaFoldDB" id="A0A143PQG9"/>
<keyword evidence="4" id="KW-1185">Reference proteome</keyword>
<organism evidence="3 4">
    <name type="scientific">Luteitalea pratensis</name>
    <dbReference type="NCBI Taxonomy" id="1855912"/>
    <lineage>
        <taxon>Bacteria</taxon>
        <taxon>Pseudomonadati</taxon>
        <taxon>Acidobacteriota</taxon>
        <taxon>Vicinamibacteria</taxon>
        <taxon>Vicinamibacterales</taxon>
        <taxon>Vicinamibacteraceae</taxon>
        <taxon>Luteitalea</taxon>
    </lineage>
</organism>
<feature type="region of interest" description="Disordered" evidence="1">
    <location>
        <begin position="565"/>
        <end position="588"/>
    </location>
</feature>
<proteinExistence type="predicted"/>
<reference evidence="4" key="2">
    <citation type="submission" date="2016-04" db="EMBL/GenBank/DDBJ databases">
        <title>First Complete Genome Sequence of a Subdivision 6 Acidobacterium.</title>
        <authorList>
            <person name="Huang S."/>
            <person name="Vieira S."/>
            <person name="Bunk B."/>
            <person name="Riedel T."/>
            <person name="Sproeer C."/>
            <person name="Overmann J."/>
        </authorList>
    </citation>
    <scope>NUCLEOTIDE SEQUENCE [LARGE SCALE GENOMIC DNA]</scope>
    <source>
        <strain evidence="4">DSM 100886 HEG_-6_39</strain>
    </source>
</reference>
<keyword evidence="3" id="KW-0449">Lipoprotein</keyword>
<dbReference type="SUPFAM" id="SSF48452">
    <property type="entry name" value="TPR-like"/>
    <property type="match status" value="1"/>
</dbReference>